<feature type="non-terminal residue" evidence="1">
    <location>
        <position position="81"/>
    </location>
</feature>
<dbReference type="Proteomes" id="UP000231990">
    <property type="component" value="Unassembled WGS sequence"/>
</dbReference>
<dbReference type="EMBL" id="NPDZ01000039">
    <property type="protein sequence ID" value="PJZ71625.1"/>
    <property type="molecule type" value="Genomic_DNA"/>
</dbReference>
<comment type="caution">
    <text evidence="1">The sequence shown here is derived from an EMBL/GenBank/DDBJ whole genome shotgun (WGS) entry which is preliminary data.</text>
</comment>
<dbReference type="AlphaFoldDB" id="A0A2M9ZHT4"/>
<sequence>MKNTRKNHKKSKTPKLCQSDEINWLKGRSSSQTRTDKYFFIQRVPKSAQWKILPPPRDEPSVHKKFRTAEVYKTLSVKKKP</sequence>
<name>A0A2M9ZHT4_9LEPT</name>
<reference evidence="1 2" key="1">
    <citation type="submission" date="2017-07" db="EMBL/GenBank/DDBJ databases">
        <title>Leptospira spp. isolated from tropical soils.</title>
        <authorList>
            <person name="Thibeaux R."/>
            <person name="Iraola G."/>
            <person name="Ferres I."/>
            <person name="Bierque E."/>
            <person name="Girault D."/>
            <person name="Soupe-Gilbert M.-E."/>
            <person name="Picardeau M."/>
            <person name="Goarant C."/>
        </authorList>
    </citation>
    <scope>NUCLEOTIDE SEQUENCE [LARGE SCALE GENOMIC DNA]</scope>
    <source>
        <strain evidence="1 2">FH1-B-B1</strain>
    </source>
</reference>
<organism evidence="1 2">
    <name type="scientific">Leptospira perolatii</name>
    <dbReference type="NCBI Taxonomy" id="2023191"/>
    <lineage>
        <taxon>Bacteria</taxon>
        <taxon>Pseudomonadati</taxon>
        <taxon>Spirochaetota</taxon>
        <taxon>Spirochaetia</taxon>
        <taxon>Leptospirales</taxon>
        <taxon>Leptospiraceae</taxon>
        <taxon>Leptospira</taxon>
    </lineage>
</organism>
<protein>
    <submittedName>
        <fullName evidence="1">Uncharacterized protein</fullName>
    </submittedName>
</protein>
<proteinExistence type="predicted"/>
<evidence type="ECO:0000313" key="1">
    <source>
        <dbReference type="EMBL" id="PJZ71625.1"/>
    </source>
</evidence>
<gene>
    <name evidence="1" type="ORF">CH373_18505</name>
</gene>
<evidence type="ECO:0000313" key="2">
    <source>
        <dbReference type="Proteomes" id="UP000231990"/>
    </source>
</evidence>
<accession>A0A2M9ZHT4</accession>